<dbReference type="PANTHER" id="PTHR34294:SF1">
    <property type="entry name" value="TRANSCRIPTIONAL REGULATOR LSRR"/>
    <property type="match status" value="1"/>
</dbReference>
<dbReference type="InterPro" id="IPR051054">
    <property type="entry name" value="SorC_transcr_regulators"/>
</dbReference>
<dbReference type="RefSeq" id="WP_160851689.1">
    <property type="nucleotide sequence ID" value="NZ_WUWG01000001.1"/>
</dbReference>
<proteinExistence type="inferred from homology"/>
<evidence type="ECO:0000256" key="4">
    <source>
        <dbReference type="ARBA" id="ARBA00023163"/>
    </source>
</evidence>
<keyword evidence="3" id="KW-0238">DNA-binding</keyword>
<comment type="similarity">
    <text evidence="1">Belongs to the SorC transcriptional regulatory family.</text>
</comment>
<dbReference type="InterPro" id="IPR007324">
    <property type="entry name" value="Sugar-bd_dom_put"/>
</dbReference>
<dbReference type="EMBL" id="WUWG01000001">
    <property type="protein sequence ID" value="MXU64382.1"/>
    <property type="molecule type" value="Genomic_DNA"/>
</dbReference>
<keyword evidence="2" id="KW-0805">Transcription regulation</keyword>
<keyword evidence="4" id="KW-0804">Transcription</keyword>
<dbReference type="PANTHER" id="PTHR34294">
    <property type="entry name" value="TRANSCRIPTIONAL REGULATOR-RELATED"/>
    <property type="match status" value="1"/>
</dbReference>
<organism evidence="6 7">
    <name type="scientific">Oceanomicrobium pacificus</name>
    <dbReference type="NCBI Taxonomy" id="2692916"/>
    <lineage>
        <taxon>Bacteria</taxon>
        <taxon>Pseudomonadati</taxon>
        <taxon>Pseudomonadota</taxon>
        <taxon>Alphaproteobacteria</taxon>
        <taxon>Rhodobacterales</taxon>
        <taxon>Paracoccaceae</taxon>
        <taxon>Oceanomicrobium</taxon>
    </lineage>
</organism>
<evidence type="ECO:0000256" key="2">
    <source>
        <dbReference type="ARBA" id="ARBA00023015"/>
    </source>
</evidence>
<dbReference type="InterPro" id="IPR037171">
    <property type="entry name" value="NagB/RpiA_transferase-like"/>
</dbReference>
<evidence type="ECO:0000256" key="1">
    <source>
        <dbReference type="ARBA" id="ARBA00010466"/>
    </source>
</evidence>
<evidence type="ECO:0000256" key="3">
    <source>
        <dbReference type="ARBA" id="ARBA00023125"/>
    </source>
</evidence>
<dbReference type="GO" id="GO:0030246">
    <property type="term" value="F:carbohydrate binding"/>
    <property type="evidence" value="ECO:0007669"/>
    <property type="project" value="InterPro"/>
</dbReference>
<evidence type="ECO:0000259" key="5">
    <source>
        <dbReference type="Pfam" id="PF04198"/>
    </source>
</evidence>
<feature type="domain" description="Sugar-binding" evidence="5">
    <location>
        <begin position="63"/>
        <end position="317"/>
    </location>
</feature>
<dbReference type="Gene3D" id="3.40.50.1360">
    <property type="match status" value="1"/>
</dbReference>
<dbReference type="GO" id="GO:0003677">
    <property type="term" value="F:DNA binding"/>
    <property type="evidence" value="ECO:0007669"/>
    <property type="project" value="UniProtKB-KW"/>
</dbReference>
<gene>
    <name evidence="6" type="ORF">GSH16_02900</name>
</gene>
<sequence>MSAAMLTPEQTLLIAKVLKLHYEEGHPQSEIAKDLRLSTAKVNRLIKQGRDLGMVQITIKTPLMRLFDLEARLTERWKLHNCIVLPAVTGSPETTLNEVGRGAASLLLDNLRDGDQIAISGGKTLSAIIANVAPNRTYDVNVVPATGGVQGHHYTDVNHIATELANRLSARATLIHAPLHAESPKERDMVMSVKSVQSVMDQAGQAAVALVGVGAVAGENPTYYEAHPVSASERKALYDGGVRGEFLGHLIEADGALSAHPFNSRLVALSPARLKNVPVAIGVASGREKVEPIRAVLNGGYINALVTDENTATAILEKEPEDA</sequence>
<evidence type="ECO:0000313" key="6">
    <source>
        <dbReference type="EMBL" id="MXU64382.1"/>
    </source>
</evidence>
<comment type="caution">
    <text evidence="6">The sequence shown here is derived from an EMBL/GenBank/DDBJ whole genome shotgun (WGS) entry which is preliminary data.</text>
</comment>
<dbReference type="Gene3D" id="1.10.10.60">
    <property type="entry name" value="Homeodomain-like"/>
    <property type="match status" value="1"/>
</dbReference>
<dbReference type="Pfam" id="PF04198">
    <property type="entry name" value="Sugar-bind"/>
    <property type="match status" value="1"/>
</dbReference>
<dbReference type="AlphaFoldDB" id="A0A6B0TT32"/>
<dbReference type="Proteomes" id="UP000436016">
    <property type="component" value="Unassembled WGS sequence"/>
</dbReference>
<accession>A0A6B0TT32</accession>
<dbReference type="SUPFAM" id="SSF100950">
    <property type="entry name" value="NagB/RpiA/CoA transferase-like"/>
    <property type="match status" value="1"/>
</dbReference>
<name>A0A6B0TT32_9RHOB</name>
<evidence type="ECO:0000313" key="7">
    <source>
        <dbReference type="Proteomes" id="UP000436016"/>
    </source>
</evidence>
<protein>
    <submittedName>
        <fullName evidence="6">Sugar-binding transcriptional regulator</fullName>
    </submittedName>
</protein>
<reference evidence="6 7" key="1">
    <citation type="submission" date="2019-12" db="EMBL/GenBank/DDBJ databases">
        <title>Strain KN286 was isolated from seawater, which was collected from Caroline Seamount in the tropical western Pacific.</title>
        <authorList>
            <person name="Wang Q."/>
        </authorList>
    </citation>
    <scope>NUCLEOTIDE SEQUENCE [LARGE SCALE GENOMIC DNA]</scope>
    <source>
        <strain evidence="6 7">KN286</strain>
    </source>
</reference>
<keyword evidence="7" id="KW-1185">Reference proteome</keyword>